<accession>A0ABU5ZCD2</accession>
<gene>
    <name evidence="2" type="ORF">VJJ08_08760</name>
</gene>
<reference evidence="2 3" key="1">
    <citation type="submission" date="2023-12" db="EMBL/GenBank/DDBJ databases">
        <title>Genomic sequences of Capnocytophaga and Parvimonas strains.</title>
        <authorList>
            <person name="Watt R.M."/>
            <person name="Wang M."/>
            <person name="Yang T."/>
            <person name="Tong W.M."/>
        </authorList>
    </citation>
    <scope>NUCLEOTIDE SEQUENCE [LARGE SCALE GENOMIC DNA]</scope>
    <source>
        <strain evidence="2 3">CCUG 13096</strain>
    </source>
</reference>
<dbReference type="RefSeq" id="WP_323983590.1">
    <property type="nucleotide sequence ID" value="NZ_JAYKBW010000009.1"/>
</dbReference>
<comment type="caution">
    <text evidence="2">The sequence shown here is derived from an EMBL/GenBank/DDBJ whole genome shotgun (WGS) entry which is preliminary data.</text>
</comment>
<protein>
    <submittedName>
        <fullName evidence="2">Haloacid dehalogenase-like hydrolase</fullName>
    </submittedName>
</protein>
<dbReference type="InterPro" id="IPR023214">
    <property type="entry name" value="HAD_sf"/>
</dbReference>
<keyword evidence="1" id="KW-1133">Transmembrane helix</keyword>
<dbReference type="Proteomes" id="UP001311730">
    <property type="component" value="Unassembled WGS sequence"/>
</dbReference>
<evidence type="ECO:0000256" key="1">
    <source>
        <dbReference type="SAM" id="Phobius"/>
    </source>
</evidence>
<evidence type="ECO:0000313" key="3">
    <source>
        <dbReference type="Proteomes" id="UP001311730"/>
    </source>
</evidence>
<keyword evidence="3" id="KW-1185">Reference proteome</keyword>
<dbReference type="SUPFAM" id="SSF56784">
    <property type="entry name" value="HAD-like"/>
    <property type="match status" value="1"/>
</dbReference>
<dbReference type="Gene3D" id="1.20.1440.100">
    <property type="entry name" value="SG protein - dephosphorylation function"/>
    <property type="match status" value="1"/>
</dbReference>
<feature type="transmembrane region" description="Helical" evidence="1">
    <location>
        <begin position="36"/>
        <end position="53"/>
    </location>
</feature>
<dbReference type="EMBL" id="JAYKBW010000009">
    <property type="protein sequence ID" value="MEB3075387.1"/>
    <property type="molecule type" value="Genomic_DNA"/>
</dbReference>
<dbReference type="Gene3D" id="3.40.50.1000">
    <property type="entry name" value="HAD superfamily/HAD-like"/>
    <property type="match status" value="1"/>
</dbReference>
<name>A0ABU5ZCD2_9FLAO</name>
<keyword evidence="1" id="KW-0472">Membrane</keyword>
<dbReference type="InterPro" id="IPR036412">
    <property type="entry name" value="HAD-like_sf"/>
</dbReference>
<keyword evidence="1" id="KW-0812">Transmembrane</keyword>
<evidence type="ECO:0000313" key="2">
    <source>
        <dbReference type="EMBL" id="MEB3075387.1"/>
    </source>
</evidence>
<organism evidence="2 3">
    <name type="scientific">Capnocytophaga gingivalis</name>
    <dbReference type="NCBI Taxonomy" id="1017"/>
    <lineage>
        <taxon>Bacteria</taxon>
        <taxon>Pseudomonadati</taxon>
        <taxon>Bacteroidota</taxon>
        <taxon>Flavobacteriia</taxon>
        <taxon>Flavobacteriales</taxon>
        <taxon>Flavobacteriaceae</taxon>
        <taxon>Capnocytophaga</taxon>
    </lineage>
</organism>
<sequence>MKINIIDVCWTLYKSNTTFDFISFVMEKKQKKSYRILNIYIIKAFLVLIGKLLKYDIYRYLYIYLLKGFSKTQLEQLANDFYNQVLTKIKIDFSFSLVSTLPKDEEKILCSASLDIIIKEVAIQLGINQYDSSILEFDKNNICTGKLSKDILYKKHTLFENKEINYVITDNKSDYDLLKKAEKPIILSTKNNIAYWKKKNMKVTYIY</sequence>
<proteinExistence type="predicted"/>